<dbReference type="STRING" id="1218591.LEP1GSC199_0587"/>
<name>N1W478_9LEPT</name>
<dbReference type="SUPFAM" id="SSF55073">
    <property type="entry name" value="Nucleotide cyclase"/>
    <property type="match status" value="1"/>
</dbReference>
<proteinExistence type="predicted"/>
<sequence length="261" mass="29810">MIFKLTKKDQISIKHEGDIYSAYTNESIENFNPSVLGLGNIESNSEMHSSFCAIFDLEGFTNFSKQADPQLLLPVFFSEYLNWIFNSLKEEAFEKKFPKGISLYHEFPYFSKFMGDGLLFLWNTKDLDELGQTNLVISLWQICSDYESKFLNKIRKKVVDPPPKLRCGIAKGNLFSVGNGNDFVGPSINFASRLQKLPGLRFAVSAKGFNFEKYMEPGNYSKFQLVTTPVRGMSDSELILILKNEYAKLKESEKSIYTLIN</sequence>
<dbReference type="Gene3D" id="3.30.70.1230">
    <property type="entry name" value="Nucleotide cyclase"/>
    <property type="match status" value="1"/>
</dbReference>
<protein>
    <recommendedName>
        <fullName evidence="3">Adenylate/guanylate cyclase catalytic domain protein</fullName>
    </recommendedName>
</protein>
<organism evidence="1 2">
    <name type="scientific">Leptospira vanthielii serovar Holland str. Waz Holland = ATCC 700522</name>
    <dbReference type="NCBI Taxonomy" id="1218591"/>
    <lineage>
        <taxon>Bacteria</taxon>
        <taxon>Pseudomonadati</taxon>
        <taxon>Spirochaetota</taxon>
        <taxon>Spirochaetia</taxon>
        <taxon>Leptospirales</taxon>
        <taxon>Leptospiraceae</taxon>
        <taxon>Leptospira</taxon>
    </lineage>
</organism>
<dbReference type="AlphaFoldDB" id="N1W478"/>
<evidence type="ECO:0000313" key="2">
    <source>
        <dbReference type="Proteomes" id="UP000012227"/>
    </source>
</evidence>
<reference evidence="1 2" key="1">
    <citation type="submission" date="2013-03" db="EMBL/GenBank/DDBJ databases">
        <authorList>
            <person name="Harkins D.M."/>
            <person name="Durkin A.S."/>
            <person name="Brinkac L.M."/>
            <person name="Haft D.H."/>
            <person name="Selengut J.D."/>
            <person name="Sanka R."/>
            <person name="DePew J."/>
            <person name="Purushe J."/>
            <person name="Galloway R.L."/>
            <person name="Vinetz J.M."/>
            <person name="Sutton G.G."/>
            <person name="Nierman W.C."/>
            <person name="Fouts D.E."/>
        </authorList>
    </citation>
    <scope>NUCLEOTIDE SEQUENCE [LARGE SCALE GENOMIC DNA]</scope>
    <source>
        <strain evidence="1 2">Waz Holland</strain>
    </source>
</reference>
<dbReference type="RefSeq" id="WP_002981843.1">
    <property type="nucleotide sequence ID" value="NZ_AOGY02000047.1"/>
</dbReference>
<dbReference type="InterPro" id="IPR029787">
    <property type="entry name" value="Nucleotide_cyclase"/>
</dbReference>
<comment type="caution">
    <text evidence="1">The sequence shown here is derived from an EMBL/GenBank/DDBJ whole genome shotgun (WGS) entry which is preliminary data.</text>
</comment>
<dbReference type="Proteomes" id="UP000012227">
    <property type="component" value="Unassembled WGS sequence"/>
</dbReference>
<gene>
    <name evidence="1" type="ORF">LEP1GSC199_0587</name>
</gene>
<evidence type="ECO:0008006" key="3">
    <source>
        <dbReference type="Google" id="ProtNLM"/>
    </source>
</evidence>
<accession>N1W478</accession>
<evidence type="ECO:0000313" key="1">
    <source>
        <dbReference type="EMBL" id="EMY69818.1"/>
    </source>
</evidence>
<dbReference type="EMBL" id="AOGY02000047">
    <property type="protein sequence ID" value="EMY69818.1"/>
    <property type="molecule type" value="Genomic_DNA"/>
</dbReference>